<keyword evidence="10" id="KW-1185">Reference proteome</keyword>
<evidence type="ECO:0000313" key="10">
    <source>
        <dbReference type="Proteomes" id="UP001150925"/>
    </source>
</evidence>
<organism evidence="9 10">
    <name type="scientific">Dispira parvispora</name>
    <dbReference type="NCBI Taxonomy" id="1520584"/>
    <lineage>
        <taxon>Eukaryota</taxon>
        <taxon>Fungi</taxon>
        <taxon>Fungi incertae sedis</taxon>
        <taxon>Zoopagomycota</taxon>
        <taxon>Kickxellomycotina</taxon>
        <taxon>Dimargaritomycetes</taxon>
        <taxon>Dimargaritales</taxon>
        <taxon>Dimargaritaceae</taxon>
        <taxon>Dispira</taxon>
    </lineage>
</organism>
<name>A0A9W8ASS2_9FUNG</name>
<dbReference type="GO" id="GO:0005391">
    <property type="term" value="F:P-type sodium:potassium-exchanging transporter activity"/>
    <property type="evidence" value="ECO:0007669"/>
    <property type="project" value="TreeGrafter"/>
</dbReference>
<dbReference type="GO" id="GO:0005886">
    <property type="term" value="C:plasma membrane"/>
    <property type="evidence" value="ECO:0007669"/>
    <property type="project" value="UniProtKB-SubCell"/>
</dbReference>
<dbReference type="InterPro" id="IPR001757">
    <property type="entry name" value="P_typ_ATPase"/>
</dbReference>
<dbReference type="AlphaFoldDB" id="A0A9W8ASS2"/>
<dbReference type="InterPro" id="IPR023298">
    <property type="entry name" value="ATPase_P-typ_TM_dom_sf"/>
</dbReference>
<evidence type="ECO:0000256" key="1">
    <source>
        <dbReference type="ARBA" id="ARBA00004651"/>
    </source>
</evidence>
<dbReference type="GO" id="GO:0016887">
    <property type="term" value="F:ATP hydrolysis activity"/>
    <property type="evidence" value="ECO:0007669"/>
    <property type="project" value="InterPro"/>
</dbReference>
<accession>A0A9W8ASS2</accession>
<evidence type="ECO:0000256" key="2">
    <source>
        <dbReference type="ARBA" id="ARBA00022475"/>
    </source>
</evidence>
<evidence type="ECO:0000256" key="6">
    <source>
        <dbReference type="SAM" id="MobiDB-lite"/>
    </source>
</evidence>
<dbReference type="InterPro" id="IPR006068">
    <property type="entry name" value="ATPase_P-typ_cation-transptr_C"/>
</dbReference>
<dbReference type="Pfam" id="PF00689">
    <property type="entry name" value="Cation_ATPase_C"/>
    <property type="match status" value="1"/>
</dbReference>
<dbReference type="OrthoDB" id="116380at2759"/>
<feature type="transmembrane region" description="Helical" evidence="7">
    <location>
        <begin position="228"/>
        <end position="251"/>
    </location>
</feature>
<dbReference type="PANTHER" id="PTHR43294">
    <property type="entry name" value="SODIUM/POTASSIUM-TRANSPORTING ATPASE SUBUNIT ALPHA"/>
    <property type="match status" value="1"/>
</dbReference>
<feature type="transmembrane region" description="Helical" evidence="7">
    <location>
        <begin position="320"/>
        <end position="339"/>
    </location>
</feature>
<dbReference type="GO" id="GO:1990573">
    <property type="term" value="P:potassium ion import across plasma membrane"/>
    <property type="evidence" value="ECO:0007669"/>
    <property type="project" value="TreeGrafter"/>
</dbReference>
<dbReference type="Gene3D" id="1.25.10.10">
    <property type="entry name" value="Leucine-rich Repeat Variant"/>
    <property type="match status" value="1"/>
</dbReference>
<dbReference type="PRINTS" id="PR00119">
    <property type="entry name" value="CATATPASE"/>
</dbReference>
<keyword evidence="3 7" id="KW-0812">Transmembrane</keyword>
<reference evidence="9" key="1">
    <citation type="submission" date="2022-07" db="EMBL/GenBank/DDBJ databases">
        <title>Phylogenomic reconstructions and comparative analyses of Kickxellomycotina fungi.</title>
        <authorList>
            <person name="Reynolds N.K."/>
            <person name="Stajich J.E."/>
            <person name="Barry K."/>
            <person name="Grigoriev I.V."/>
            <person name="Crous P."/>
            <person name="Smith M.E."/>
        </authorList>
    </citation>
    <scope>NUCLEOTIDE SEQUENCE</scope>
    <source>
        <strain evidence="9">RSA 1196</strain>
    </source>
</reference>
<dbReference type="InterPro" id="IPR016024">
    <property type="entry name" value="ARM-type_fold"/>
</dbReference>
<protein>
    <recommendedName>
        <fullName evidence="8">Cation-transporting P-type ATPase C-terminal domain-containing protein</fullName>
    </recommendedName>
</protein>
<proteinExistence type="predicted"/>
<evidence type="ECO:0000256" key="4">
    <source>
        <dbReference type="ARBA" id="ARBA00022989"/>
    </source>
</evidence>
<feature type="non-terminal residue" evidence="9">
    <location>
        <position position="1207"/>
    </location>
</feature>
<dbReference type="GO" id="GO:0030007">
    <property type="term" value="P:intracellular potassium ion homeostasis"/>
    <property type="evidence" value="ECO:0007669"/>
    <property type="project" value="TreeGrafter"/>
</dbReference>
<evidence type="ECO:0000256" key="5">
    <source>
        <dbReference type="ARBA" id="ARBA00023136"/>
    </source>
</evidence>
<evidence type="ECO:0000313" key="9">
    <source>
        <dbReference type="EMBL" id="KAJ1966335.1"/>
    </source>
</evidence>
<dbReference type="SUPFAM" id="SSF81665">
    <property type="entry name" value="Calcium ATPase, transmembrane domain M"/>
    <property type="match status" value="1"/>
</dbReference>
<comment type="subcellular location">
    <subcellularLocation>
        <location evidence="1">Cell membrane</location>
        <topology evidence="1">Multi-pass membrane protein</topology>
    </subcellularLocation>
</comment>
<dbReference type="InterPro" id="IPR036412">
    <property type="entry name" value="HAD-like_sf"/>
</dbReference>
<dbReference type="Gene3D" id="3.40.50.1000">
    <property type="entry name" value="HAD superfamily/HAD-like"/>
    <property type="match status" value="1"/>
</dbReference>
<keyword evidence="2" id="KW-1003">Cell membrane</keyword>
<feature type="transmembrane region" description="Helical" evidence="7">
    <location>
        <begin position="271"/>
        <end position="290"/>
    </location>
</feature>
<evidence type="ECO:0000256" key="7">
    <source>
        <dbReference type="SAM" id="Phobius"/>
    </source>
</evidence>
<dbReference type="NCBIfam" id="TIGR01494">
    <property type="entry name" value="ATPase_P-type"/>
    <property type="match status" value="1"/>
</dbReference>
<gene>
    <name evidence="9" type="ORF">IWQ62_002452</name>
</gene>
<dbReference type="GO" id="GO:1902600">
    <property type="term" value="P:proton transmembrane transport"/>
    <property type="evidence" value="ECO:0007669"/>
    <property type="project" value="TreeGrafter"/>
</dbReference>
<dbReference type="InterPro" id="IPR050510">
    <property type="entry name" value="Cation_transp_ATPase_P-type"/>
</dbReference>
<evidence type="ECO:0000256" key="3">
    <source>
        <dbReference type="ARBA" id="ARBA00022692"/>
    </source>
</evidence>
<sequence>VGILPSDLPLEYANRPLTITDTSPDAVAISTGSNQLVMTAQEFDALSDEEIDAMVELPHVIARCSPNTKVKMIKAMHRRKRIVAMTGDGVNDSPSLKIANVGISMGLQGSDVAKQASHIVLTDDNFATIVKAVAEGRRIFNNIQKFICHMIAANVAEVIPLLIGLAFMDASGYSVFPLSPVQILVNNMLTSTPPAMSLGVEPMSPETMKRAPRPVKYGIFSPEVIMDIFAYGSAMGIICLLNFVLVVWGFGDGNLGMECNERYSDSCDTVFRARGAIFTTMTYMLLLHAYNCKDVRKPIWWGWWQKGERGFSERFLSNKYLLYSVTGGNLIVFPILYIPTFNTEIFKHKPITWEWAIVGVSILVFFVFSELYKLAKRRFMKPIFSDPAIPLSRMTTTISVEDHLGKTKTLYLSGQNKYTNESSPEEEKEAMWSKEESSPVLSADGGEVDSVHSIQQIPTNNHYQRVARSSIDLGKTGPYLTTLTERAIAKVQRFIKAEETPLPLAILLVQNTDKSDDWPREDTPLEPHFLLQLVAAQAVVRLTITTRLFVATSDPGLPVSDTMKRPLVLPLKLVQMFRTLWLNIPATVTPTSNQTDFSGSSDHTDVTSYVGQTALTELCVDVCLYCLFDSSIRDMFVRDDQVWKRIVKSLDTPLAFLDHTSRFTGATLSPLLTHTWSLIRTITVFVEALTRYPKATNEDAKQAEKLRKYAQRTQSKDGSSSESSGWIDEASQQLTEAEVTQRLTDLQTQYPFVLKWWADISKRIMDCWSQRADLTQQCLGFPCQSHRESKSEGQTKLAIPFALVGGVLETITKVYVNLGTAPKLRPPLVQHGAVTHLLRTVAIGQAMIQRNNPKTGRGSTDSSPSVEQTDILKLGFSLKSYATHALAKLAISVNPNVAFSYGQARSLASVLVSLLKPATHVLDHRQQSTLMQFEVLLALTNLASMDISPESTGEITPVSTASDQPDVYDVDIRTYIAIVCGALTHIETLQLDSHPMVVRAATETLCNLMCSGAVFDQYVESCRCFLAERTNTESESQTKATGNPPPLAPYQRCKLHILVALTGSEDLATQSAASGALAILTSEPIPAEALAYHPRGPVALVELLGVECDPSNGPIPVDSTRAVGQGRYIEVQAMSADLDPGLMHRALECWKNILTALPAHTDVVQQWLTKWQLGALIKEVVQWTLVHKQAMVAQVGLEVLKLITAAE</sequence>
<feature type="transmembrane region" description="Helical" evidence="7">
    <location>
        <begin position="351"/>
        <end position="372"/>
    </location>
</feature>
<dbReference type="SUPFAM" id="SSF56784">
    <property type="entry name" value="HAD-like"/>
    <property type="match status" value="1"/>
</dbReference>
<keyword evidence="5 7" id="KW-0472">Membrane</keyword>
<dbReference type="GO" id="GO:0006883">
    <property type="term" value="P:intracellular sodium ion homeostasis"/>
    <property type="evidence" value="ECO:0007669"/>
    <property type="project" value="TreeGrafter"/>
</dbReference>
<dbReference type="InterPro" id="IPR023214">
    <property type="entry name" value="HAD_sf"/>
</dbReference>
<feature type="compositionally biased region" description="Low complexity" evidence="6">
    <location>
        <begin position="716"/>
        <end position="727"/>
    </location>
</feature>
<dbReference type="InterPro" id="IPR011989">
    <property type="entry name" value="ARM-like"/>
</dbReference>
<dbReference type="EMBL" id="JANBPY010000521">
    <property type="protein sequence ID" value="KAJ1966335.1"/>
    <property type="molecule type" value="Genomic_DNA"/>
</dbReference>
<dbReference type="Gene3D" id="1.20.1110.10">
    <property type="entry name" value="Calcium-transporting ATPase, transmembrane domain"/>
    <property type="match status" value="1"/>
</dbReference>
<evidence type="ECO:0000259" key="8">
    <source>
        <dbReference type="Pfam" id="PF00689"/>
    </source>
</evidence>
<dbReference type="GO" id="GO:0005524">
    <property type="term" value="F:ATP binding"/>
    <property type="evidence" value="ECO:0007669"/>
    <property type="project" value="InterPro"/>
</dbReference>
<feature type="region of interest" description="Disordered" evidence="6">
    <location>
        <begin position="415"/>
        <end position="446"/>
    </location>
</feature>
<dbReference type="PANTHER" id="PTHR43294:SF21">
    <property type="entry name" value="CATION TRANSPORTING ATPASE"/>
    <property type="match status" value="1"/>
</dbReference>
<feature type="region of interest" description="Disordered" evidence="6">
    <location>
        <begin position="703"/>
        <end position="727"/>
    </location>
</feature>
<keyword evidence="4 7" id="KW-1133">Transmembrane helix</keyword>
<feature type="domain" description="Cation-transporting P-type ATPase C-terminal" evidence="8">
    <location>
        <begin position="176"/>
        <end position="374"/>
    </location>
</feature>
<comment type="caution">
    <text evidence="9">The sequence shown here is derived from an EMBL/GenBank/DDBJ whole genome shotgun (WGS) entry which is preliminary data.</text>
</comment>
<dbReference type="SUPFAM" id="SSF48371">
    <property type="entry name" value="ARM repeat"/>
    <property type="match status" value="1"/>
</dbReference>
<dbReference type="PRINTS" id="PR00120">
    <property type="entry name" value="HATPASE"/>
</dbReference>
<feature type="transmembrane region" description="Helical" evidence="7">
    <location>
        <begin position="146"/>
        <end position="168"/>
    </location>
</feature>
<dbReference type="Proteomes" id="UP001150925">
    <property type="component" value="Unassembled WGS sequence"/>
</dbReference>
<dbReference type="GO" id="GO:0036376">
    <property type="term" value="P:sodium ion export across plasma membrane"/>
    <property type="evidence" value="ECO:0007669"/>
    <property type="project" value="TreeGrafter"/>
</dbReference>